<dbReference type="Proteomes" id="UP000715441">
    <property type="component" value="Unassembled WGS sequence"/>
</dbReference>
<reference evidence="3 4" key="1">
    <citation type="submission" date="2020-04" db="EMBL/GenBank/DDBJ databases">
        <title>Novel species.</title>
        <authorList>
            <person name="Teo W.F.A."/>
            <person name="Lipun K."/>
            <person name="Srisuk N."/>
            <person name="Duangmal K."/>
        </authorList>
    </citation>
    <scope>NUCLEOTIDE SEQUENCE [LARGE SCALE GENOMIC DNA]</scope>
    <source>
        <strain evidence="3 4">K13G38</strain>
    </source>
</reference>
<dbReference type="RefSeq" id="WP_168520468.1">
    <property type="nucleotide sequence ID" value="NZ_JAAXLS010000036.1"/>
</dbReference>
<feature type="chain" id="PRO_5046403700" evidence="2">
    <location>
        <begin position="23"/>
        <end position="271"/>
    </location>
</feature>
<evidence type="ECO:0000313" key="4">
    <source>
        <dbReference type="Proteomes" id="UP000715441"/>
    </source>
</evidence>
<organism evidence="3 4">
    <name type="scientific">Amycolatopsis acididurans</name>
    <dbReference type="NCBI Taxonomy" id="2724524"/>
    <lineage>
        <taxon>Bacteria</taxon>
        <taxon>Bacillati</taxon>
        <taxon>Actinomycetota</taxon>
        <taxon>Actinomycetes</taxon>
        <taxon>Pseudonocardiales</taxon>
        <taxon>Pseudonocardiaceae</taxon>
        <taxon>Amycolatopsis</taxon>
    </lineage>
</organism>
<keyword evidence="2" id="KW-0732">Signal</keyword>
<proteinExistence type="predicted"/>
<protein>
    <submittedName>
        <fullName evidence="3">Uncharacterized protein</fullName>
    </submittedName>
</protein>
<gene>
    <name evidence="3" type="ORF">HFP15_31725</name>
</gene>
<evidence type="ECO:0000313" key="3">
    <source>
        <dbReference type="EMBL" id="NKQ57444.1"/>
    </source>
</evidence>
<name>A0ABX1JF09_9PSEU</name>
<accession>A0ABX1JF09</accession>
<comment type="caution">
    <text evidence="3">The sequence shown here is derived from an EMBL/GenBank/DDBJ whole genome shotgun (WGS) entry which is preliminary data.</text>
</comment>
<dbReference type="EMBL" id="JAAXLS010000036">
    <property type="protein sequence ID" value="NKQ57444.1"/>
    <property type="molecule type" value="Genomic_DNA"/>
</dbReference>
<evidence type="ECO:0000256" key="1">
    <source>
        <dbReference type="SAM" id="MobiDB-lite"/>
    </source>
</evidence>
<feature type="compositionally biased region" description="Low complexity" evidence="1">
    <location>
        <begin position="183"/>
        <end position="196"/>
    </location>
</feature>
<feature type="region of interest" description="Disordered" evidence="1">
    <location>
        <begin position="251"/>
        <end position="271"/>
    </location>
</feature>
<feature type="compositionally biased region" description="Pro residues" evidence="1">
    <location>
        <begin position="152"/>
        <end position="163"/>
    </location>
</feature>
<feature type="region of interest" description="Disordered" evidence="1">
    <location>
        <begin position="140"/>
        <end position="198"/>
    </location>
</feature>
<keyword evidence="4" id="KW-1185">Reference proteome</keyword>
<evidence type="ECO:0000256" key="2">
    <source>
        <dbReference type="SAM" id="SignalP"/>
    </source>
</evidence>
<feature type="signal peptide" evidence="2">
    <location>
        <begin position="1"/>
        <end position="22"/>
    </location>
</feature>
<feature type="compositionally biased region" description="Pro residues" evidence="1">
    <location>
        <begin position="173"/>
        <end position="182"/>
    </location>
</feature>
<sequence>MRWSVAVLVLVFGVLGAPPALADEQQVVDSCVATVPAGSPIALNPLAVLEPITDLLGPLDPLDVLTPVFRSVWAAQPPIPLSASPSGISGPAIADAVLARLANLPVLSPVLDALTAPLRARLAMTCGIAITPRVASGAGTATFPAKSTKPAVPEPPAVQPAPQPTAGVTVLPPQAPAEPGPRPGAATPPAGGAEPSAEGRDLMPLAVASVPASVGQPEGEPGSHTGVLLLAGLLNLLVGVQLGRVWALRRPAAGVRSSGRSARPLDPTVVP</sequence>